<dbReference type="PaxDb" id="589924-Ferp_2174"/>
<dbReference type="SUPFAM" id="SSF46785">
    <property type="entry name" value="Winged helix' DNA-binding domain"/>
    <property type="match status" value="1"/>
</dbReference>
<protein>
    <submittedName>
        <fullName evidence="1">Uncharacterized protein</fullName>
    </submittedName>
</protein>
<evidence type="ECO:0000313" key="1">
    <source>
        <dbReference type="EMBL" id="ADC66303.1"/>
    </source>
</evidence>
<dbReference type="InterPro" id="IPR036388">
    <property type="entry name" value="WH-like_DNA-bd_sf"/>
</dbReference>
<dbReference type="KEGG" id="fpl:Ferp_2174"/>
<organism evidence="1 2">
    <name type="scientific">Ferroglobus placidus (strain DSM 10642 / AEDII12DO)</name>
    <dbReference type="NCBI Taxonomy" id="589924"/>
    <lineage>
        <taxon>Archaea</taxon>
        <taxon>Methanobacteriati</taxon>
        <taxon>Methanobacteriota</taxon>
        <taxon>Archaeoglobi</taxon>
        <taxon>Archaeoglobales</taxon>
        <taxon>Archaeoglobaceae</taxon>
        <taxon>Ferroglobus</taxon>
    </lineage>
</organism>
<accession>D3S0R2</accession>
<dbReference type="eggNOG" id="arCOG09625">
    <property type="taxonomic scope" value="Archaea"/>
</dbReference>
<name>D3S0R2_FERPA</name>
<proteinExistence type="predicted"/>
<dbReference type="Gene3D" id="1.10.10.10">
    <property type="entry name" value="Winged helix-like DNA-binding domain superfamily/Winged helix DNA-binding domain"/>
    <property type="match status" value="1"/>
</dbReference>
<gene>
    <name evidence="1" type="ordered locus">Ferp_2174</name>
</gene>
<evidence type="ECO:0000313" key="2">
    <source>
        <dbReference type="Proteomes" id="UP000002613"/>
    </source>
</evidence>
<sequence length="208" mass="24141">MPKKKVDKHSIMCKIIEFAEKSEEITVYNMVKKLREIGVDVEEETVRRTLKELEKFGILKFKETCIGRTKKEKKVYTLTVPPHMAKNMVEILLGLRSFLREITARVFSSVVVLVKDRKYSVMGLEGEQDFKKAVFNSALPLLTEAYKPDFAVFIFRELSEEHRFTTVIVSPFGKSIYKVIETKEKLIIDEVGHEKELNELLGSLKFFN</sequence>
<dbReference type="RefSeq" id="WP_012966641.1">
    <property type="nucleotide sequence ID" value="NC_013849.1"/>
</dbReference>
<keyword evidence="2" id="KW-1185">Reference proteome</keyword>
<dbReference type="Proteomes" id="UP000002613">
    <property type="component" value="Chromosome"/>
</dbReference>
<dbReference type="AlphaFoldDB" id="D3S0R2"/>
<reference evidence="2" key="1">
    <citation type="submission" date="2010-02" db="EMBL/GenBank/DDBJ databases">
        <title>Complete sequence of Ferroglobus placidus DSM 10642.</title>
        <authorList>
            <consortium name="US DOE Joint Genome Institute"/>
            <person name="Lucas S."/>
            <person name="Copeland A."/>
            <person name="Lapidus A."/>
            <person name="Cheng J.-F."/>
            <person name="Bruce D."/>
            <person name="Goodwin L."/>
            <person name="Pitluck S."/>
            <person name="Saunders E."/>
            <person name="Brettin T."/>
            <person name="Detter J.C."/>
            <person name="Han C."/>
            <person name="Tapia R."/>
            <person name="Larimer F."/>
            <person name="Land M."/>
            <person name="Hauser L."/>
            <person name="Kyrpides N."/>
            <person name="Ivanova N."/>
            <person name="Holmes D."/>
            <person name="Lovley D."/>
            <person name="Kyrpides N."/>
            <person name="Anderson I.J."/>
            <person name="Woyke T."/>
        </authorList>
    </citation>
    <scope>NUCLEOTIDE SEQUENCE [LARGE SCALE GENOMIC DNA]</scope>
    <source>
        <strain evidence="2">DSM 10642 / AEDII12DO</strain>
    </source>
</reference>
<dbReference type="InterPro" id="IPR036390">
    <property type="entry name" value="WH_DNA-bd_sf"/>
</dbReference>
<dbReference type="HOGENOM" id="CLU_1318484_0_0_2"/>
<dbReference type="EMBL" id="CP001899">
    <property type="protein sequence ID" value="ADC66303.1"/>
    <property type="molecule type" value="Genomic_DNA"/>
</dbReference>
<reference evidence="1 2" key="2">
    <citation type="journal article" date="2011" name="Stand. Genomic Sci.">
        <title>Complete genome sequence of Ferroglobus placidus AEDII12DO.</title>
        <authorList>
            <person name="Anderson I."/>
            <person name="Risso C."/>
            <person name="Holmes D."/>
            <person name="Lucas S."/>
            <person name="Copeland A."/>
            <person name="Lapidus A."/>
            <person name="Cheng J.F."/>
            <person name="Bruce D."/>
            <person name="Goodwin L."/>
            <person name="Pitluck S."/>
            <person name="Saunders E."/>
            <person name="Brettin T."/>
            <person name="Detter J.C."/>
            <person name="Han C."/>
            <person name="Tapia R."/>
            <person name="Larimer F."/>
            <person name="Land M."/>
            <person name="Hauser L."/>
            <person name="Woyke T."/>
            <person name="Lovley D."/>
            <person name="Kyrpides N."/>
            <person name="Ivanova N."/>
        </authorList>
    </citation>
    <scope>NUCLEOTIDE SEQUENCE [LARGE SCALE GENOMIC DNA]</scope>
    <source>
        <strain evidence="2">DSM 10642 / AEDII12DO</strain>
    </source>
</reference>
<dbReference type="GeneID" id="25395324"/>